<evidence type="ECO:0000259" key="11">
    <source>
        <dbReference type="Pfam" id="PF20259"/>
    </source>
</evidence>
<dbReference type="SUPFAM" id="SSF52402">
    <property type="entry name" value="Adenine nucleotide alpha hydrolases-like"/>
    <property type="match status" value="1"/>
</dbReference>
<evidence type="ECO:0000256" key="2">
    <source>
        <dbReference type="ARBA" id="ARBA00022679"/>
    </source>
</evidence>
<dbReference type="PANTHER" id="PTHR11933:SF5">
    <property type="entry name" value="MITOCHONDRIAL TRNA-SPECIFIC 2-THIOURIDYLASE 1"/>
    <property type="match status" value="1"/>
</dbReference>
<dbReference type="GO" id="GO:0000049">
    <property type="term" value="F:tRNA binding"/>
    <property type="evidence" value="ECO:0007669"/>
    <property type="project" value="UniProtKB-KW"/>
</dbReference>
<accession>A0A955RRX3</accession>
<dbReference type="InterPro" id="IPR046884">
    <property type="entry name" value="MnmA-like_central"/>
</dbReference>
<feature type="binding site" evidence="9">
    <location>
        <position position="127"/>
    </location>
    <ligand>
        <name>ATP</name>
        <dbReference type="ChEBI" id="CHEBI:30616"/>
    </ligand>
</feature>
<dbReference type="Pfam" id="PF03054">
    <property type="entry name" value="tRNA_Me_trans"/>
    <property type="match status" value="1"/>
</dbReference>
<evidence type="ECO:0000256" key="3">
    <source>
        <dbReference type="ARBA" id="ARBA00022694"/>
    </source>
</evidence>
<dbReference type="Pfam" id="PF20258">
    <property type="entry name" value="tRNA_Me_trans_C"/>
    <property type="match status" value="1"/>
</dbReference>
<evidence type="ECO:0000259" key="10">
    <source>
        <dbReference type="Pfam" id="PF20258"/>
    </source>
</evidence>
<dbReference type="Pfam" id="PF20259">
    <property type="entry name" value="tRNA_Me_trans_M"/>
    <property type="match status" value="1"/>
</dbReference>
<evidence type="ECO:0000256" key="9">
    <source>
        <dbReference type="HAMAP-Rule" id="MF_00144"/>
    </source>
</evidence>
<dbReference type="GO" id="GO:0002143">
    <property type="term" value="P:tRNA wobble position uridine thiolation"/>
    <property type="evidence" value="ECO:0007669"/>
    <property type="project" value="TreeGrafter"/>
</dbReference>
<dbReference type="NCBIfam" id="NF001138">
    <property type="entry name" value="PRK00143.1"/>
    <property type="match status" value="1"/>
</dbReference>
<proteinExistence type="inferred from homology"/>
<protein>
    <recommendedName>
        <fullName evidence="9">tRNA-specific 2-thiouridylase MnmA</fullName>
        <ecNumber evidence="9">2.8.1.13</ecNumber>
    </recommendedName>
</protein>
<dbReference type="GO" id="GO:0103016">
    <property type="term" value="F:tRNA-uridine 2-sulfurtransferase activity"/>
    <property type="evidence" value="ECO:0007669"/>
    <property type="project" value="UniProtKB-EC"/>
</dbReference>
<dbReference type="Gene3D" id="2.30.30.280">
    <property type="entry name" value="Adenine nucleotide alpha hydrolases-like domains"/>
    <property type="match status" value="1"/>
</dbReference>
<evidence type="ECO:0000256" key="1">
    <source>
        <dbReference type="ARBA" id="ARBA00022555"/>
    </source>
</evidence>
<feature type="region of interest" description="Interaction with tRNA" evidence="9">
    <location>
        <begin position="160"/>
        <end position="162"/>
    </location>
</feature>
<keyword evidence="6 9" id="KW-0694">RNA-binding</keyword>
<evidence type="ECO:0000256" key="8">
    <source>
        <dbReference type="ARBA" id="ARBA00051542"/>
    </source>
</evidence>
<evidence type="ECO:0000313" key="12">
    <source>
        <dbReference type="EMBL" id="MCA9391902.1"/>
    </source>
</evidence>
<evidence type="ECO:0000313" key="13">
    <source>
        <dbReference type="Proteomes" id="UP000751518"/>
    </source>
</evidence>
<dbReference type="Gene3D" id="2.40.30.10">
    <property type="entry name" value="Translation factors"/>
    <property type="match status" value="1"/>
</dbReference>
<name>A0A955RRX3_UNCKA</name>
<dbReference type="InterPro" id="IPR023382">
    <property type="entry name" value="MnmA-like_central_sf"/>
</dbReference>
<evidence type="ECO:0000256" key="4">
    <source>
        <dbReference type="ARBA" id="ARBA00022741"/>
    </source>
</evidence>
<feature type="binding site" evidence="9">
    <location>
        <position position="39"/>
    </location>
    <ligand>
        <name>ATP</name>
        <dbReference type="ChEBI" id="CHEBI:30616"/>
    </ligand>
</feature>
<dbReference type="AlphaFoldDB" id="A0A955RRX3"/>
<feature type="region of interest" description="Interaction with target base in tRNA" evidence="9">
    <location>
        <begin position="97"/>
        <end position="99"/>
    </location>
</feature>
<feature type="domain" description="tRNA-specific 2-thiouridylase MnmA-like central" evidence="11">
    <location>
        <begin position="218"/>
        <end position="283"/>
    </location>
</feature>
<evidence type="ECO:0000256" key="5">
    <source>
        <dbReference type="ARBA" id="ARBA00022840"/>
    </source>
</evidence>
<dbReference type="Proteomes" id="UP000751518">
    <property type="component" value="Unassembled WGS sequence"/>
</dbReference>
<comment type="caution">
    <text evidence="12">The sequence shown here is derived from an EMBL/GenBank/DDBJ whole genome shotgun (WGS) entry which is preliminary data.</text>
</comment>
<feature type="binding site" evidence="9">
    <location>
        <begin position="13"/>
        <end position="20"/>
    </location>
    <ligand>
        <name>ATP</name>
        <dbReference type="ChEBI" id="CHEBI:30616"/>
    </ligand>
</feature>
<feature type="active site" description="Cysteine persulfide intermediate" evidence="9">
    <location>
        <position position="210"/>
    </location>
</feature>
<dbReference type="CDD" id="cd01998">
    <property type="entry name" value="MnmA_TRMU-like"/>
    <property type="match status" value="1"/>
</dbReference>
<dbReference type="EMBL" id="JAGQKZ010000009">
    <property type="protein sequence ID" value="MCA9391902.1"/>
    <property type="molecule type" value="Genomic_DNA"/>
</dbReference>
<dbReference type="InterPro" id="IPR004506">
    <property type="entry name" value="MnmA-like"/>
</dbReference>
<sequence length="368" mass="40757">MYKALHQKKVAVGLSGGVDSSVAAALLLEQGYNVVGVHMRRFDVPQQGCSGSEDRQDALRVAKKLNIPFRVVDFRETYQRKIIDRFLLDFKNGLTPNPDIWCNEIMKFGLFLDYSLRELGVDYIATGHYARIERDDGSDRLTSVASGVGCRLLRGTDSSKDQSYFLYRLSQLQLAHSLFPLGDIYKESVRKMAEDYGLPTAQKPDSVGVCFIGDINMKEYLKKRIGVEMGAVCDVEGNVIGSHDGVQLYTIGQRHGFEITEYQGDPLYVVKKDIANNILVVGRGKDSDVCEFEVVDLVGEEDILHESDKGLSVRVRHLGKIIPCEVSSMKGGLVCRLSTPDRGIASGQHAVFYLGDLVLGGGIIRRIA</sequence>
<keyword evidence="7" id="KW-1015">Disulfide bond</keyword>
<dbReference type="Gene3D" id="3.40.50.620">
    <property type="entry name" value="HUPs"/>
    <property type="match status" value="1"/>
</dbReference>
<keyword evidence="5 9" id="KW-0067">ATP-binding</keyword>
<dbReference type="GO" id="GO:0005524">
    <property type="term" value="F:ATP binding"/>
    <property type="evidence" value="ECO:0007669"/>
    <property type="project" value="UniProtKB-KW"/>
</dbReference>
<feature type="domain" description="tRNA-specific 2-thiouridylase MnmA-like C-terminal" evidence="10">
    <location>
        <begin position="310"/>
        <end position="364"/>
    </location>
</feature>
<reference evidence="12" key="1">
    <citation type="submission" date="2020-04" db="EMBL/GenBank/DDBJ databases">
        <authorList>
            <person name="Zhang T."/>
        </authorList>
    </citation>
    <scope>NUCLEOTIDE SEQUENCE</scope>
    <source>
        <strain evidence="12">HKST-UBA03</strain>
    </source>
</reference>
<reference evidence="12" key="2">
    <citation type="journal article" date="2021" name="Microbiome">
        <title>Successional dynamics and alternative stable states in a saline activated sludge microbial community over 9 years.</title>
        <authorList>
            <person name="Wang Y."/>
            <person name="Ye J."/>
            <person name="Ju F."/>
            <person name="Liu L."/>
            <person name="Boyd J.A."/>
            <person name="Deng Y."/>
            <person name="Parks D.H."/>
            <person name="Jiang X."/>
            <person name="Yin X."/>
            <person name="Woodcroft B.J."/>
            <person name="Tyson G.W."/>
            <person name="Hugenholtz P."/>
            <person name="Polz M.F."/>
            <person name="Zhang T."/>
        </authorList>
    </citation>
    <scope>NUCLEOTIDE SEQUENCE</scope>
    <source>
        <strain evidence="12">HKST-UBA03</strain>
    </source>
</reference>
<keyword evidence="2 9" id="KW-0808">Transferase</keyword>
<feature type="active site" description="Nucleophile" evidence="9">
    <location>
        <position position="102"/>
    </location>
</feature>
<feature type="site" description="Interaction with tRNA" evidence="9">
    <location>
        <position position="128"/>
    </location>
</feature>
<comment type="caution">
    <text evidence="9">Lacks conserved residue(s) required for the propagation of feature annotation.</text>
</comment>
<comment type="function">
    <text evidence="9">Catalyzes the 2-thiolation of uridine at the wobble position (U34) of tRNA, leading to the formation of s(2)U34.</text>
</comment>
<organism evidence="12 13">
    <name type="scientific">candidate division WWE3 bacterium</name>
    <dbReference type="NCBI Taxonomy" id="2053526"/>
    <lineage>
        <taxon>Bacteria</taxon>
        <taxon>Katanobacteria</taxon>
    </lineage>
</organism>
<dbReference type="InterPro" id="IPR046885">
    <property type="entry name" value="MnmA-like_C"/>
</dbReference>
<dbReference type="FunFam" id="2.30.30.280:FF:000001">
    <property type="entry name" value="tRNA-specific 2-thiouridylase MnmA"/>
    <property type="match status" value="1"/>
</dbReference>
<evidence type="ECO:0000256" key="6">
    <source>
        <dbReference type="ARBA" id="ARBA00022884"/>
    </source>
</evidence>
<comment type="catalytic activity">
    <reaction evidence="8 9">
        <text>S-sulfanyl-L-cysteinyl-[protein] + uridine(34) in tRNA + AH2 + ATP = 2-thiouridine(34) in tRNA + L-cysteinyl-[protein] + A + AMP + diphosphate + H(+)</text>
        <dbReference type="Rhea" id="RHEA:47032"/>
        <dbReference type="Rhea" id="RHEA-COMP:10131"/>
        <dbReference type="Rhea" id="RHEA-COMP:11726"/>
        <dbReference type="Rhea" id="RHEA-COMP:11727"/>
        <dbReference type="Rhea" id="RHEA-COMP:11728"/>
        <dbReference type="ChEBI" id="CHEBI:13193"/>
        <dbReference type="ChEBI" id="CHEBI:15378"/>
        <dbReference type="ChEBI" id="CHEBI:17499"/>
        <dbReference type="ChEBI" id="CHEBI:29950"/>
        <dbReference type="ChEBI" id="CHEBI:30616"/>
        <dbReference type="ChEBI" id="CHEBI:33019"/>
        <dbReference type="ChEBI" id="CHEBI:61963"/>
        <dbReference type="ChEBI" id="CHEBI:65315"/>
        <dbReference type="ChEBI" id="CHEBI:87170"/>
        <dbReference type="ChEBI" id="CHEBI:456215"/>
        <dbReference type="EC" id="2.8.1.13"/>
    </reaction>
</comment>
<keyword evidence="3 9" id="KW-0819">tRNA processing</keyword>
<dbReference type="EC" id="2.8.1.13" evidence="9"/>
<comment type="subcellular location">
    <subcellularLocation>
        <location evidence="9">Cytoplasm</location>
    </subcellularLocation>
</comment>
<keyword evidence="9" id="KW-0963">Cytoplasm</keyword>
<feature type="site" description="Interaction with tRNA" evidence="9">
    <location>
        <position position="348"/>
    </location>
</feature>
<dbReference type="NCBIfam" id="TIGR00420">
    <property type="entry name" value="trmU"/>
    <property type="match status" value="1"/>
</dbReference>
<gene>
    <name evidence="9 12" type="primary">mnmA</name>
    <name evidence="12" type="ORF">KC614_01710</name>
</gene>
<keyword evidence="1 9" id="KW-0820">tRNA-binding</keyword>
<comment type="similarity">
    <text evidence="9">Belongs to the MnmA/TRMU family.</text>
</comment>
<keyword evidence="4 9" id="KW-0547">Nucleotide-binding</keyword>
<dbReference type="InterPro" id="IPR014729">
    <property type="entry name" value="Rossmann-like_a/b/a_fold"/>
</dbReference>
<dbReference type="PANTHER" id="PTHR11933">
    <property type="entry name" value="TRNA 5-METHYLAMINOMETHYL-2-THIOURIDYLATE -METHYLTRANSFERASE"/>
    <property type="match status" value="1"/>
</dbReference>
<evidence type="ECO:0000256" key="7">
    <source>
        <dbReference type="ARBA" id="ARBA00023157"/>
    </source>
</evidence>
<dbReference type="HAMAP" id="MF_00144">
    <property type="entry name" value="tRNA_thiouridyl_MnmA"/>
    <property type="match status" value="1"/>
</dbReference>
<dbReference type="GO" id="GO:0005737">
    <property type="term" value="C:cytoplasm"/>
    <property type="evidence" value="ECO:0007669"/>
    <property type="project" value="UniProtKB-SubCell"/>
</dbReference>